<dbReference type="Proteomes" id="UP000283785">
    <property type="component" value="Unassembled WGS sequence"/>
</dbReference>
<dbReference type="PANTHER" id="PTHR35894">
    <property type="entry name" value="GENERAL SECRETION PATHWAY PROTEIN A-RELATED"/>
    <property type="match status" value="1"/>
</dbReference>
<accession>A0A3R6J1F4</accession>
<evidence type="ECO:0000313" key="4">
    <source>
        <dbReference type="Proteomes" id="UP000283785"/>
    </source>
</evidence>
<reference evidence="4 5" key="1">
    <citation type="submission" date="2018-08" db="EMBL/GenBank/DDBJ databases">
        <title>A genome reference for cultivated species of the human gut microbiota.</title>
        <authorList>
            <person name="Zou Y."/>
            <person name="Xue W."/>
            <person name="Luo G."/>
        </authorList>
    </citation>
    <scope>NUCLEOTIDE SEQUENCE [LARGE SCALE GENOMIC DNA]</scope>
    <source>
        <strain evidence="2 4">AF12-50</strain>
        <strain evidence="3 5">AM16-54</strain>
    </source>
</reference>
<evidence type="ECO:0000313" key="5">
    <source>
        <dbReference type="Proteomes" id="UP000284548"/>
    </source>
</evidence>
<comment type="caution">
    <text evidence="3">The sequence shown here is derived from an EMBL/GenBank/DDBJ whole genome shotgun (WGS) entry which is preliminary data.</text>
</comment>
<dbReference type="GO" id="GO:0016887">
    <property type="term" value="F:ATP hydrolysis activity"/>
    <property type="evidence" value="ECO:0007669"/>
    <property type="project" value="InterPro"/>
</dbReference>
<dbReference type="SUPFAM" id="SSF52540">
    <property type="entry name" value="P-loop containing nucleoside triphosphate hydrolases"/>
    <property type="match status" value="1"/>
</dbReference>
<dbReference type="RefSeq" id="WP_118064673.1">
    <property type="nucleotide sequence ID" value="NZ_CP134815.1"/>
</dbReference>
<dbReference type="EMBL" id="QSAG01000010">
    <property type="protein sequence ID" value="RGW43045.1"/>
    <property type="molecule type" value="Genomic_DNA"/>
</dbReference>
<name>A0A3R6J1F4_9BACT</name>
<keyword evidence="3" id="KW-0547">Nucleotide-binding</keyword>
<dbReference type="Proteomes" id="UP000284548">
    <property type="component" value="Unassembled WGS sequence"/>
</dbReference>
<dbReference type="Pfam" id="PF13401">
    <property type="entry name" value="AAA_22"/>
    <property type="match status" value="1"/>
</dbReference>
<dbReference type="PANTHER" id="PTHR35894:SF5">
    <property type="entry name" value="MU-LIKE PROPHAGE FLUMU DNA TRANSPOSITION PROTEIN B"/>
    <property type="match status" value="1"/>
</dbReference>
<dbReference type="InterPro" id="IPR049945">
    <property type="entry name" value="AAA_22"/>
</dbReference>
<gene>
    <name evidence="3" type="ORF">DW192_09800</name>
    <name evidence="2" type="ORF">DWV76_07365</name>
</gene>
<dbReference type="InterPro" id="IPR052026">
    <property type="entry name" value="ExeA_AAA_ATPase_DNA-bind"/>
</dbReference>
<dbReference type="PROSITE" id="PS00039">
    <property type="entry name" value="DEAD_ATP_HELICASE"/>
    <property type="match status" value="1"/>
</dbReference>
<dbReference type="SMART" id="SM00382">
    <property type="entry name" value="AAA"/>
    <property type="match status" value="1"/>
</dbReference>
<dbReference type="InterPro" id="IPR027417">
    <property type="entry name" value="P-loop_NTPase"/>
</dbReference>
<dbReference type="InterPro" id="IPR000629">
    <property type="entry name" value="RNA-helicase_DEAD-box_CS"/>
</dbReference>
<keyword evidence="3" id="KW-0067">ATP-binding</keyword>
<dbReference type="AlphaFoldDB" id="A0A3R6J1F4"/>
<organism evidence="3 5">
    <name type="scientific">Segatella copri</name>
    <dbReference type="NCBI Taxonomy" id="165179"/>
    <lineage>
        <taxon>Bacteria</taxon>
        <taxon>Pseudomonadati</taxon>
        <taxon>Bacteroidota</taxon>
        <taxon>Bacteroidia</taxon>
        <taxon>Bacteroidales</taxon>
        <taxon>Prevotellaceae</taxon>
        <taxon>Segatella</taxon>
    </lineage>
</organism>
<evidence type="ECO:0000313" key="3">
    <source>
        <dbReference type="EMBL" id="RHH81622.1"/>
    </source>
</evidence>
<dbReference type="GO" id="GO:0120545">
    <property type="term" value="F:nucleic acid conformation isomerase activity"/>
    <property type="evidence" value="ECO:0007669"/>
    <property type="project" value="UniProtKB-ARBA"/>
</dbReference>
<proteinExistence type="predicted"/>
<feature type="domain" description="AAA+ ATPase" evidence="1">
    <location>
        <begin position="94"/>
        <end position="272"/>
    </location>
</feature>
<dbReference type="InterPro" id="IPR003593">
    <property type="entry name" value="AAA+_ATPase"/>
</dbReference>
<dbReference type="GO" id="GO:0005524">
    <property type="term" value="F:ATP binding"/>
    <property type="evidence" value="ECO:0007669"/>
    <property type="project" value="UniProtKB-KW"/>
</dbReference>
<dbReference type="EMBL" id="QRKB01000024">
    <property type="protein sequence ID" value="RHH81622.1"/>
    <property type="molecule type" value="Genomic_DNA"/>
</dbReference>
<evidence type="ECO:0000313" key="2">
    <source>
        <dbReference type="EMBL" id="RGW43045.1"/>
    </source>
</evidence>
<dbReference type="Gene3D" id="3.40.50.300">
    <property type="entry name" value="P-loop containing nucleotide triphosphate hydrolases"/>
    <property type="match status" value="1"/>
</dbReference>
<evidence type="ECO:0000259" key="1">
    <source>
        <dbReference type="SMART" id="SM00382"/>
    </source>
</evidence>
<sequence length="293" mass="33642">MEFTNKEKEQITGRLRMYVSKFASQNKAVASMKGTSAGTVSNILNGKWENISEDMWRKVSDQVGTVGGNDEGWQIVETHAFHDITLAMRDAQNDKNVTWVVGEAGSGKTTTAKIFGEENREVFYILCSEDLHKGDFVREIAHKMGIRTDGYTVRELWITIQNELIQMDAPLLVFDEADKLIESVFQYFISLYNKIEDKCGVVFLSTDYIKTRISRGLRCKKRGYKEFYSRIGRKYFELDDTTPQDVYAICTANGLSDRKDIEEVITEADGCEYDLRRVKKSVRRVKKIKSIKK</sequence>
<protein>
    <submittedName>
        <fullName evidence="3">ATP-binding protein</fullName>
    </submittedName>
</protein>